<gene>
    <name evidence="1" type="ORF">DPEC_G00118970</name>
</gene>
<reference evidence="1" key="1">
    <citation type="submission" date="2021-05" db="EMBL/GenBank/DDBJ databases">
        <authorList>
            <person name="Pan Q."/>
            <person name="Jouanno E."/>
            <person name="Zahm M."/>
            <person name="Klopp C."/>
            <person name="Cabau C."/>
            <person name="Louis A."/>
            <person name="Berthelot C."/>
            <person name="Parey E."/>
            <person name="Roest Crollius H."/>
            <person name="Montfort J."/>
            <person name="Robinson-Rechavi M."/>
            <person name="Bouchez O."/>
            <person name="Lampietro C."/>
            <person name="Lopez Roques C."/>
            <person name="Donnadieu C."/>
            <person name="Postlethwait J."/>
            <person name="Bobe J."/>
            <person name="Dillon D."/>
            <person name="Chandos A."/>
            <person name="von Hippel F."/>
            <person name="Guiguen Y."/>
        </authorList>
    </citation>
    <scope>NUCLEOTIDE SEQUENCE</scope>
    <source>
        <strain evidence="1">YG-Jan2019</strain>
    </source>
</reference>
<evidence type="ECO:0000313" key="1">
    <source>
        <dbReference type="EMBL" id="KAJ8005536.1"/>
    </source>
</evidence>
<evidence type="ECO:0000313" key="2">
    <source>
        <dbReference type="Proteomes" id="UP001157502"/>
    </source>
</evidence>
<keyword evidence="2" id="KW-1185">Reference proteome</keyword>
<sequence length="76" mass="8197">MELPFSVPSTRRPAPEKHGTLFCLRFHRFLPLRFSGDGLGTARGKGAVSLDISGNCFGKSQVRGQGHGDILSVTLN</sequence>
<comment type="caution">
    <text evidence="1">The sequence shown here is derived from an EMBL/GenBank/DDBJ whole genome shotgun (WGS) entry which is preliminary data.</text>
</comment>
<dbReference type="EMBL" id="CM055737">
    <property type="protein sequence ID" value="KAJ8005536.1"/>
    <property type="molecule type" value="Genomic_DNA"/>
</dbReference>
<accession>A0ACC2GPF2</accession>
<protein>
    <submittedName>
        <fullName evidence="1">Uncharacterized protein</fullName>
    </submittedName>
</protein>
<organism evidence="1 2">
    <name type="scientific">Dallia pectoralis</name>
    <name type="common">Alaska blackfish</name>
    <dbReference type="NCBI Taxonomy" id="75939"/>
    <lineage>
        <taxon>Eukaryota</taxon>
        <taxon>Metazoa</taxon>
        <taxon>Chordata</taxon>
        <taxon>Craniata</taxon>
        <taxon>Vertebrata</taxon>
        <taxon>Euteleostomi</taxon>
        <taxon>Actinopterygii</taxon>
        <taxon>Neopterygii</taxon>
        <taxon>Teleostei</taxon>
        <taxon>Protacanthopterygii</taxon>
        <taxon>Esociformes</taxon>
        <taxon>Umbridae</taxon>
        <taxon>Dallia</taxon>
    </lineage>
</organism>
<dbReference type="Proteomes" id="UP001157502">
    <property type="component" value="Chromosome 10"/>
</dbReference>
<name>A0ACC2GPF2_DALPE</name>
<proteinExistence type="predicted"/>